<name>A0AB39XCA1_9BRAD</name>
<sequence length="142" mass="16015">MRTPFAQNFARANGWTLARHVGSGSALDALARARIERHPPLAQLSYYRLKVARRPAAIAVHNTIEDRDRLREIARGWDHLRLHEPSAGSDASWYAPGETWLQVITRPQTETIVWPAADEMAAMASGPNRRGEEIERVRLCLP</sequence>
<reference evidence="1" key="1">
    <citation type="submission" date="2024-08" db="EMBL/GenBank/DDBJ databases">
        <authorList>
            <person name="Chaddad Z."/>
            <person name="Lamrabet M."/>
            <person name="Bouhnik O."/>
            <person name="Alami S."/>
            <person name="Wipf D."/>
            <person name="Courty P.E."/>
            <person name="Missbah El Idrissi M."/>
        </authorList>
    </citation>
    <scope>NUCLEOTIDE SEQUENCE</scope>
    <source>
        <strain evidence="1">LLZ17</strain>
    </source>
</reference>
<accession>A0AB39XCA1</accession>
<dbReference type="AlphaFoldDB" id="A0AB39XCA1"/>
<organism evidence="1">
    <name type="scientific">Bradyrhizobium sp. LLZ17</name>
    <dbReference type="NCBI Taxonomy" id="3239388"/>
    <lineage>
        <taxon>Bacteria</taxon>
        <taxon>Pseudomonadati</taxon>
        <taxon>Pseudomonadota</taxon>
        <taxon>Alphaproteobacteria</taxon>
        <taxon>Hyphomicrobiales</taxon>
        <taxon>Nitrobacteraceae</taxon>
        <taxon>Bradyrhizobium</taxon>
    </lineage>
</organism>
<gene>
    <name evidence="1" type="ORF">AB8Z38_23020</name>
</gene>
<dbReference type="RefSeq" id="WP_369720075.1">
    <property type="nucleotide sequence ID" value="NZ_CP165734.1"/>
</dbReference>
<evidence type="ECO:0000313" key="1">
    <source>
        <dbReference type="EMBL" id="XDV55625.1"/>
    </source>
</evidence>
<dbReference type="EMBL" id="CP165734">
    <property type="protein sequence ID" value="XDV55625.1"/>
    <property type="molecule type" value="Genomic_DNA"/>
</dbReference>
<proteinExistence type="predicted"/>
<protein>
    <submittedName>
        <fullName evidence="1">Uncharacterized protein</fullName>
    </submittedName>
</protein>